<gene>
    <name evidence="2" type="ORF">BpHYR1_049034</name>
</gene>
<keyword evidence="1" id="KW-0472">Membrane</keyword>
<evidence type="ECO:0000313" key="3">
    <source>
        <dbReference type="Proteomes" id="UP000276133"/>
    </source>
</evidence>
<evidence type="ECO:0000313" key="2">
    <source>
        <dbReference type="EMBL" id="RNA31212.1"/>
    </source>
</evidence>
<keyword evidence="3" id="KW-1185">Reference proteome</keyword>
<name>A0A3M7S639_BRAPC</name>
<reference evidence="2 3" key="1">
    <citation type="journal article" date="2018" name="Sci. Rep.">
        <title>Genomic signatures of local adaptation to the degree of environmental predictability in rotifers.</title>
        <authorList>
            <person name="Franch-Gras L."/>
            <person name="Hahn C."/>
            <person name="Garcia-Roger E.M."/>
            <person name="Carmona M.J."/>
            <person name="Serra M."/>
            <person name="Gomez A."/>
        </authorList>
    </citation>
    <scope>NUCLEOTIDE SEQUENCE [LARGE SCALE GENOMIC DNA]</scope>
    <source>
        <strain evidence="2">HYR1</strain>
    </source>
</reference>
<keyword evidence="1" id="KW-1133">Transmembrane helix</keyword>
<dbReference type="Proteomes" id="UP000276133">
    <property type="component" value="Unassembled WGS sequence"/>
</dbReference>
<keyword evidence="1" id="KW-0812">Transmembrane</keyword>
<dbReference type="PROSITE" id="PS51257">
    <property type="entry name" value="PROKAR_LIPOPROTEIN"/>
    <property type="match status" value="1"/>
</dbReference>
<comment type="caution">
    <text evidence="2">The sequence shown here is derived from an EMBL/GenBank/DDBJ whole genome shotgun (WGS) entry which is preliminary data.</text>
</comment>
<protein>
    <submittedName>
        <fullName evidence="2">Uncharacterized protein</fullName>
    </submittedName>
</protein>
<dbReference type="AlphaFoldDB" id="A0A3M7S639"/>
<feature type="transmembrane region" description="Helical" evidence="1">
    <location>
        <begin position="20"/>
        <end position="39"/>
    </location>
</feature>
<sequence length="62" mass="7159">MVKDLSVKYISDYNLKLFVAGFYGCWYFLVAGSCLLSVFSHYQSPATENPQLRFWLLVVGSW</sequence>
<accession>A0A3M7S639</accession>
<organism evidence="2 3">
    <name type="scientific">Brachionus plicatilis</name>
    <name type="common">Marine rotifer</name>
    <name type="synonym">Brachionus muelleri</name>
    <dbReference type="NCBI Taxonomy" id="10195"/>
    <lineage>
        <taxon>Eukaryota</taxon>
        <taxon>Metazoa</taxon>
        <taxon>Spiralia</taxon>
        <taxon>Gnathifera</taxon>
        <taxon>Rotifera</taxon>
        <taxon>Eurotatoria</taxon>
        <taxon>Monogononta</taxon>
        <taxon>Pseudotrocha</taxon>
        <taxon>Ploima</taxon>
        <taxon>Brachionidae</taxon>
        <taxon>Brachionus</taxon>
    </lineage>
</organism>
<proteinExistence type="predicted"/>
<evidence type="ECO:0000256" key="1">
    <source>
        <dbReference type="SAM" id="Phobius"/>
    </source>
</evidence>
<dbReference type="EMBL" id="REGN01001970">
    <property type="protein sequence ID" value="RNA31212.1"/>
    <property type="molecule type" value="Genomic_DNA"/>
</dbReference>